<proteinExistence type="predicted"/>
<feature type="region of interest" description="Disordered" evidence="1">
    <location>
        <begin position="40"/>
        <end position="115"/>
    </location>
</feature>
<gene>
    <name evidence="2" type="ORF">LYPA_23C020441</name>
</gene>
<reference evidence="2 3" key="1">
    <citation type="submission" date="2019-01" db="EMBL/GenBank/DDBJ databases">
        <authorList>
            <person name="Alioto T."/>
            <person name="Alioto T."/>
        </authorList>
    </citation>
    <scope>NUCLEOTIDE SEQUENCE [LARGE SCALE GENOMIC DNA]</scope>
</reference>
<name>A0A485NS22_LYNPA</name>
<sequence>MAESQQALKNACGQERIMAMDWERQKAELRTVDLQAKSATPAFQTDCHPSAGPSLAQHCLHSEPDGSPILLPSSPSLPISSSGYRKTTENHSAGSALSLVTPSSSDTSMLPYLAT</sequence>
<evidence type="ECO:0000256" key="1">
    <source>
        <dbReference type="SAM" id="MobiDB-lite"/>
    </source>
</evidence>
<evidence type="ECO:0000313" key="2">
    <source>
        <dbReference type="EMBL" id="VFV35079.1"/>
    </source>
</evidence>
<evidence type="ECO:0000313" key="3">
    <source>
        <dbReference type="Proteomes" id="UP000386466"/>
    </source>
</evidence>
<accession>A0A485NS22</accession>
<protein>
    <submittedName>
        <fullName evidence="2">Uncharacterized protein</fullName>
    </submittedName>
</protein>
<organism evidence="2 3">
    <name type="scientific">Lynx pardinus</name>
    <name type="common">Iberian lynx</name>
    <name type="synonym">Felis pardina</name>
    <dbReference type="NCBI Taxonomy" id="191816"/>
    <lineage>
        <taxon>Eukaryota</taxon>
        <taxon>Metazoa</taxon>
        <taxon>Chordata</taxon>
        <taxon>Craniata</taxon>
        <taxon>Vertebrata</taxon>
        <taxon>Euteleostomi</taxon>
        <taxon>Mammalia</taxon>
        <taxon>Eutheria</taxon>
        <taxon>Laurasiatheria</taxon>
        <taxon>Carnivora</taxon>
        <taxon>Feliformia</taxon>
        <taxon>Felidae</taxon>
        <taxon>Felinae</taxon>
        <taxon>Lynx</taxon>
    </lineage>
</organism>
<dbReference type="EMBL" id="CAAGRJ010020709">
    <property type="protein sequence ID" value="VFV35079.1"/>
    <property type="molecule type" value="Genomic_DNA"/>
</dbReference>
<feature type="compositionally biased region" description="Low complexity" evidence="1">
    <location>
        <begin position="67"/>
        <end position="82"/>
    </location>
</feature>
<dbReference type="Proteomes" id="UP000386466">
    <property type="component" value="Unassembled WGS sequence"/>
</dbReference>
<dbReference type="AlphaFoldDB" id="A0A485NS22"/>
<keyword evidence="3" id="KW-1185">Reference proteome</keyword>
<feature type="compositionally biased region" description="Polar residues" evidence="1">
    <location>
        <begin position="90"/>
        <end position="108"/>
    </location>
</feature>